<comment type="similarity">
    <text evidence="3">Belongs to the GOLM family.</text>
</comment>
<evidence type="ECO:0000256" key="9">
    <source>
        <dbReference type="ARBA" id="ARBA00023136"/>
    </source>
</evidence>
<keyword evidence="8 10" id="KW-0175">Coiled coil</keyword>
<feature type="coiled-coil region" evidence="10">
    <location>
        <begin position="734"/>
        <end position="861"/>
    </location>
</feature>
<evidence type="ECO:0000259" key="13">
    <source>
        <dbReference type="PROSITE" id="PS50240"/>
    </source>
</evidence>
<feature type="transmembrane region" description="Helical" evidence="12">
    <location>
        <begin position="125"/>
        <end position="143"/>
    </location>
</feature>
<proteinExistence type="inferred from homology"/>
<feature type="transmembrane region" description="Helical" evidence="12">
    <location>
        <begin position="350"/>
        <end position="367"/>
    </location>
</feature>
<accession>A0A6A4SFK6</accession>
<comment type="caution">
    <text evidence="14">The sequence shown here is derived from an EMBL/GenBank/DDBJ whole genome shotgun (WGS) entry which is preliminary data.</text>
</comment>
<comment type="subcellular location">
    <subcellularLocation>
        <location evidence="1">Membrane</location>
        <topology evidence="1">Multi-pass membrane protein</topology>
    </subcellularLocation>
    <subcellularLocation>
        <location evidence="2">Membrane</location>
        <topology evidence="2">Single-pass type II membrane protein</topology>
    </subcellularLocation>
</comment>
<sequence length="1302" mass="145863">MSGAALAVVVVVVFFLALYLLQHYGDLRKQQRMVLFGTLLSWYLCFLIVFILPLDVSTTIYRQCVLDNVNPPTPVSQARRTNWTEGSSSLHPPVRLLLPFMQSYARSGAFSMVGKIKTALIENAVYYGTYLLIFISLLIYVAAHPQWKLTWADLQTIGITAANTWGLFLLVLLLGYGLVEIPRSYWLSSSHGYLLAKTYFKTAKMATEKAAAEENLADVMEEVAAVHESVKHNHSLRKCVDTILTKCPPEYQEEMGRNVESSSVLPTKSGLVGLHKKVISAVQRHGQTRVQWSVLLDQAFHLEDAAKSQSSPVRHFVHSFPSAHSHSWIRRFIYTPTLEWYWECVLRQGFYRLLAVLLCLLSAAVVWSECTFFSTHPVLSLFAVFIQLAEKQYNYICIEMACFISIFFLCVCVYSTVFRIRVFNYFYLVPHHQTDAYSLQCSGMLFCRLTPPLCLNFLGLIHMDSAISHQDRIQTSYTSIMGSMRVLSFISDGFYIYYPMLVLLLCLATFYNFGSRCLNLLGFHQYITDDDLTSDLVDEGRELIRRERRKRQKDVDGGNRRLAWREQYRVHETTGRSRAGYTDLGDNQNSPVAGIKKSAITFTRRDGETDEQLTSLLHDNSSDEDSPNRSTRTVGASLHREELSCLCGSHGYKLSVQRRRPTHLPEKRDESAATMGGLGTVRRGGRSPPLMIGALIACILVLGFNYWVSSSRNLELQTKLYELEGQVRRGATERGAAEMKKNEFQEEIQRQKEQINHIETLYKRQLEAAQATCNQEKGILQQNISSSTKTTQELKAQLNQLNDELGKLQKDLQSCQGNINTLNNKLTYDMTQCHSQVLSQKELCEERVASVKREVQKKREKLIIPPPGVSSQNGLWHIMMFTTQQDAGKFEAAAMTVADTVKTATVVNHTLSLAQPKGNEPAELQTNEIIVDKVELVSKIESVPSAAAAKQDILLPPEGADKTQEAETEASKLLKNNLTEDQEMELMDVHEEGAQREEADPGMEGMLIGQGKVDKTPVGQKLEEPEEYDADEQIVGGVDLEKQQQSKQTENIGAASGAIEKRIVGSKSCKKDRQYHVQIQSAQGGKSCGGSLINTRWVITASHCAEQHVKVRLGLNNDVPFFKKMWSFMKGKSKSLEQDIAPAQQFTYRDDEEKAHDIMLIKLTEDVSAKLPTIKLPPLADCKRPEAGQQVEVGGWGAKKADVLNSKTPQTLKCASTDMTACTENDKPGSSYVSSEDTTMCAFRSGVEACFGDAGSAVEYNNLLHGIVVSDPIDAIRYSQETSAVQGSAKYRGLNIFIQMST</sequence>
<dbReference type="Gene3D" id="2.40.10.10">
    <property type="entry name" value="Trypsin-like serine proteases"/>
    <property type="match status" value="2"/>
</dbReference>
<evidence type="ECO:0000256" key="2">
    <source>
        <dbReference type="ARBA" id="ARBA00004606"/>
    </source>
</evidence>
<organism evidence="14 15">
    <name type="scientific">Scophthalmus maximus</name>
    <name type="common">Turbot</name>
    <name type="synonym">Psetta maxima</name>
    <dbReference type="NCBI Taxonomy" id="52904"/>
    <lineage>
        <taxon>Eukaryota</taxon>
        <taxon>Metazoa</taxon>
        <taxon>Chordata</taxon>
        <taxon>Craniata</taxon>
        <taxon>Vertebrata</taxon>
        <taxon>Euteleostomi</taxon>
        <taxon>Actinopterygii</taxon>
        <taxon>Neopterygii</taxon>
        <taxon>Teleostei</taxon>
        <taxon>Neoteleostei</taxon>
        <taxon>Acanthomorphata</taxon>
        <taxon>Carangaria</taxon>
        <taxon>Pleuronectiformes</taxon>
        <taxon>Pleuronectoidei</taxon>
        <taxon>Scophthalmidae</taxon>
        <taxon>Scophthalmus</taxon>
    </lineage>
</organism>
<comment type="similarity">
    <text evidence="4">Belongs to the LIMR family.</text>
</comment>
<dbReference type="InterPro" id="IPR018114">
    <property type="entry name" value="TRYPSIN_HIS"/>
</dbReference>
<evidence type="ECO:0000256" key="10">
    <source>
        <dbReference type="SAM" id="Coils"/>
    </source>
</evidence>
<dbReference type="PROSITE" id="PS50240">
    <property type="entry name" value="TRYPSIN_DOM"/>
    <property type="match status" value="1"/>
</dbReference>
<reference evidence="14 15" key="1">
    <citation type="submission" date="2019-06" db="EMBL/GenBank/DDBJ databases">
        <title>Draft genomes of female and male turbot (Scophthalmus maximus).</title>
        <authorList>
            <person name="Xu H."/>
            <person name="Xu X.-W."/>
            <person name="Shao C."/>
            <person name="Chen S."/>
        </authorList>
    </citation>
    <scope>NUCLEOTIDE SEQUENCE [LARGE SCALE GENOMIC DNA]</scope>
    <source>
        <strain evidence="14">Ysfricsl-2016a</strain>
        <tissue evidence="14">Blood</tissue>
    </source>
</reference>
<dbReference type="PANTHER" id="PTHR21355:SF0">
    <property type="entry name" value="G-PROTEIN COUPLED RECEPTOR-ASSOCIATED PROTEIN LMBRD2"/>
    <property type="match status" value="1"/>
</dbReference>
<dbReference type="SUPFAM" id="SSF50494">
    <property type="entry name" value="Trypsin-like serine proteases"/>
    <property type="match status" value="1"/>
</dbReference>
<keyword evidence="7 12" id="KW-1133">Transmembrane helix</keyword>
<dbReference type="PRINTS" id="PR02084">
    <property type="entry name" value="GOLM1CASC4"/>
</dbReference>
<dbReference type="InterPro" id="IPR006876">
    <property type="entry name" value="LMBR1-like_membr_prot"/>
</dbReference>
<evidence type="ECO:0000313" key="15">
    <source>
        <dbReference type="Proteomes" id="UP000438429"/>
    </source>
</evidence>
<evidence type="ECO:0000256" key="1">
    <source>
        <dbReference type="ARBA" id="ARBA00004141"/>
    </source>
</evidence>
<dbReference type="InterPro" id="IPR043504">
    <property type="entry name" value="Peptidase_S1_PA_chymotrypsin"/>
</dbReference>
<evidence type="ECO:0000256" key="4">
    <source>
        <dbReference type="ARBA" id="ARBA00010487"/>
    </source>
</evidence>
<name>A0A6A4SFK6_SCOMX</name>
<feature type="transmembrane region" description="Helical" evidence="12">
    <location>
        <begin position="155"/>
        <end position="179"/>
    </location>
</feature>
<evidence type="ECO:0000256" key="7">
    <source>
        <dbReference type="ARBA" id="ARBA00022989"/>
    </source>
</evidence>
<protein>
    <recommendedName>
        <fullName evidence="13">Peptidase S1 domain-containing protein</fullName>
    </recommendedName>
</protein>
<dbReference type="PROSITE" id="PS00134">
    <property type="entry name" value="TRYPSIN_HIS"/>
    <property type="match status" value="1"/>
</dbReference>
<keyword evidence="5 12" id="KW-0812">Transmembrane</keyword>
<dbReference type="InterPro" id="IPR026139">
    <property type="entry name" value="GOLM1/CASC4"/>
</dbReference>
<evidence type="ECO:0000256" key="5">
    <source>
        <dbReference type="ARBA" id="ARBA00022692"/>
    </source>
</evidence>
<keyword evidence="6" id="KW-0735">Signal-anchor</keyword>
<dbReference type="InterPro" id="IPR051584">
    <property type="entry name" value="GPCR-associated_LMBR1"/>
</dbReference>
<dbReference type="GO" id="GO:0016020">
    <property type="term" value="C:membrane"/>
    <property type="evidence" value="ECO:0007669"/>
    <property type="project" value="UniProtKB-SubCell"/>
</dbReference>
<feature type="transmembrane region" description="Helical" evidence="12">
    <location>
        <begin position="494"/>
        <end position="513"/>
    </location>
</feature>
<feature type="transmembrane region" description="Helical" evidence="12">
    <location>
        <begin position="6"/>
        <end position="21"/>
    </location>
</feature>
<dbReference type="EMBL" id="VEVO01000012">
    <property type="protein sequence ID" value="KAF0033936.1"/>
    <property type="molecule type" value="Genomic_DNA"/>
</dbReference>
<feature type="transmembrane region" description="Helical" evidence="12">
    <location>
        <begin position="33"/>
        <end position="52"/>
    </location>
</feature>
<dbReference type="Proteomes" id="UP000438429">
    <property type="component" value="Unassembled WGS sequence"/>
</dbReference>
<dbReference type="Pfam" id="PF00089">
    <property type="entry name" value="Trypsin"/>
    <property type="match status" value="1"/>
</dbReference>
<feature type="coiled-coil region" evidence="10">
    <location>
        <begin position="202"/>
        <end position="229"/>
    </location>
</feature>
<feature type="region of interest" description="Disordered" evidence="11">
    <location>
        <begin position="657"/>
        <end position="680"/>
    </location>
</feature>
<dbReference type="GO" id="GO:0004252">
    <property type="term" value="F:serine-type endopeptidase activity"/>
    <property type="evidence" value="ECO:0007669"/>
    <property type="project" value="InterPro"/>
</dbReference>
<dbReference type="SMART" id="SM00020">
    <property type="entry name" value="Tryp_SPc"/>
    <property type="match status" value="1"/>
</dbReference>
<evidence type="ECO:0000256" key="3">
    <source>
        <dbReference type="ARBA" id="ARBA00007474"/>
    </source>
</evidence>
<gene>
    <name evidence="14" type="ORF">F2P81_014002</name>
</gene>
<evidence type="ECO:0000256" key="6">
    <source>
        <dbReference type="ARBA" id="ARBA00022968"/>
    </source>
</evidence>
<keyword evidence="9 12" id="KW-0472">Membrane</keyword>
<dbReference type="GO" id="GO:0006508">
    <property type="term" value="P:proteolysis"/>
    <property type="evidence" value="ECO:0007669"/>
    <property type="project" value="InterPro"/>
</dbReference>
<dbReference type="Pfam" id="PF04791">
    <property type="entry name" value="LMBR1"/>
    <property type="match status" value="1"/>
</dbReference>
<feature type="transmembrane region" description="Helical" evidence="12">
    <location>
        <begin position="396"/>
        <end position="417"/>
    </location>
</feature>
<dbReference type="InterPro" id="IPR009003">
    <property type="entry name" value="Peptidase_S1_PA"/>
</dbReference>
<evidence type="ECO:0000256" key="8">
    <source>
        <dbReference type="ARBA" id="ARBA00023054"/>
    </source>
</evidence>
<dbReference type="GO" id="GO:0071875">
    <property type="term" value="P:adrenergic receptor signaling pathway"/>
    <property type="evidence" value="ECO:0007669"/>
    <property type="project" value="TreeGrafter"/>
</dbReference>
<evidence type="ECO:0000256" key="11">
    <source>
        <dbReference type="SAM" id="MobiDB-lite"/>
    </source>
</evidence>
<dbReference type="PANTHER" id="PTHR21355">
    <property type="entry name" value="G-PROTEIN COUPLED RECEPTOR-ASSOCIATED PROTEIN LMBRD2"/>
    <property type="match status" value="1"/>
</dbReference>
<evidence type="ECO:0000313" key="14">
    <source>
        <dbReference type="EMBL" id="KAF0033936.1"/>
    </source>
</evidence>
<feature type="domain" description="Peptidase S1" evidence="13">
    <location>
        <begin position="1034"/>
        <end position="1302"/>
    </location>
</feature>
<evidence type="ECO:0000256" key="12">
    <source>
        <dbReference type="SAM" id="Phobius"/>
    </source>
</evidence>
<dbReference type="InterPro" id="IPR001254">
    <property type="entry name" value="Trypsin_dom"/>
</dbReference>